<evidence type="ECO:0000313" key="13">
    <source>
        <dbReference type="EMBL" id="CAK9311341.1"/>
    </source>
</evidence>
<name>A0ABP0XT47_9ROSI</name>
<evidence type="ECO:0000259" key="10">
    <source>
        <dbReference type="Pfam" id="PF24823"/>
    </source>
</evidence>
<keyword evidence="4 8" id="KW-0548">Nucleotidyltransferase</keyword>
<reference evidence="13 14" key="1">
    <citation type="submission" date="2024-03" db="EMBL/GenBank/DDBJ databases">
        <authorList>
            <person name="Gkanogiannis A."/>
            <person name="Becerra Lopez-Lavalle L."/>
        </authorList>
    </citation>
    <scope>NUCLEOTIDE SEQUENCE [LARGE SCALE GENOMIC DNA]</scope>
</reference>
<dbReference type="EC" id="2.7.7.48" evidence="8"/>
<feature type="domain" description="RDRP core" evidence="9">
    <location>
        <begin position="212"/>
        <end position="256"/>
    </location>
</feature>
<dbReference type="PANTHER" id="PTHR23079:SF48">
    <property type="entry name" value="RNA-DEPENDENT RNA POLYMERASE"/>
    <property type="match status" value="1"/>
</dbReference>
<protein>
    <recommendedName>
        <fullName evidence="8">RNA-dependent RNA polymerase</fullName>
        <ecNumber evidence="8">2.7.7.48</ecNumber>
    </recommendedName>
</protein>
<feature type="domain" description="RDRP helical" evidence="11">
    <location>
        <begin position="111"/>
        <end position="191"/>
    </location>
</feature>
<accession>A0ABP0XT47</accession>
<proteinExistence type="inferred from homology"/>
<dbReference type="Proteomes" id="UP001642487">
    <property type="component" value="Chromosome 10"/>
</dbReference>
<comment type="catalytic activity">
    <reaction evidence="7 8">
        <text>RNA(n) + a ribonucleoside 5'-triphosphate = RNA(n+1) + diphosphate</text>
        <dbReference type="Rhea" id="RHEA:21248"/>
        <dbReference type="Rhea" id="RHEA-COMP:14527"/>
        <dbReference type="Rhea" id="RHEA-COMP:17342"/>
        <dbReference type="ChEBI" id="CHEBI:33019"/>
        <dbReference type="ChEBI" id="CHEBI:61557"/>
        <dbReference type="ChEBI" id="CHEBI:140395"/>
        <dbReference type="EC" id="2.7.7.48"/>
    </reaction>
</comment>
<dbReference type="Pfam" id="PF05183">
    <property type="entry name" value="RdRP"/>
    <property type="match status" value="2"/>
</dbReference>
<dbReference type="InterPro" id="IPR058752">
    <property type="entry name" value="RDRP_C_head"/>
</dbReference>
<keyword evidence="2 8" id="KW-0696">RNA-directed RNA polymerase</keyword>
<evidence type="ECO:0000259" key="11">
    <source>
        <dbReference type="Pfam" id="PF26252"/>
    </source>
</evidence>
<dbReference type="InterPro" id="IPR057590">
    <property type="entry name" value="PH_RDR1/2-like"/>
</dbReference>
<evidence type="ECO:0000256" key="2">
    <source>
        <dbReference type="ARBA" id="ARBA00022484"/>
    </source>
</evidence>
<evidence type="ECO:0000256" key="3">
    <source>
        <dbReference type="ARBA" id="ARBA00022679"/>
    </source>
</evidence>
<keyword evidence="6 8" id="KW-0943">RNA-mediated gene silencing</keyword>
<evidence type="ECO:0000256" key="7">
    <source>
        <dbReference type="ARBA" id="ARBA00048744"/>
    </source>
</evidence>
<comment type="function">
    <text evidence="8">Probably involved in the RNA silencing pathway and required for the generation of small interfering RNAs (siRNAs).</text>
</comment>
<organism evidence="13 14">
    <name type="scientific">Citrullus colocynthis</name>
    <name type="common">colocynth</name>
    <dbReference type="NCBI Taxonomy" id="252529"/>
    <lineage>
        <taxon>Eukaryota</taxon>
        <taxon>Viridiplantae</taxon>
        <taxon>Streptophyta</taxon>
        <taxon>Embryophyta</taxon>
        <taxon>Tracheophyta</taxon>
        <taxon>Spermatophyta</taxon>
        <taxon>Magnoliopsida</taxon>
        <taxon>eudicotyledons</taxon>
        <taxon>Gunneridae</taxon>
        <taxon>Pentapetalae</taxon>
        <taxon>rosids</taxon>
        <taxon>fabids</taxon>
        <taxon>Cucurbitales</taxon>
        <taxon>Cucurbitaceae</taxon>
        <taxon>Benincaseae</taxon>
        <taxon>Citrullus</taxon>
    </lineage>
</organism>
<gene>
    <name evidence="13" type="ORF">CITCOLO1_LOCUS2998</name>
</gene>
<keyword evidence="5 8" id="KW-0694">RNA-binding</keyword>
<comment type="similarity">
    <text evidence="1 8">Belongs to the RdRP family.</text>
</comment>
<keyword evidence="14" id="KW-1185">Reference proteome</keyword>
<dbReference type="PANTHER" id="PTHR23079">
    <property type="entry name" value="RNA-DEPENDENT RNA POLYMERASE"/>
    <property type="match status" value="1"/>
</dbReference>
<evidence type="ECO:0000259" key="12">
    <source>
        <dbReference type="Pfam" id="PF26253"/>
    </source>
</evidence>
<evidence type="ECO:0000256" key="6">
    <source>
        <dbReference type="ARBA" id="ARBA00023158"/>
    </source>
</evidence>
<dbReference type="InterPro" id="IPR007855">
    <property type="entry name" value="RDRP"/>
</dbReference>
<evidence type="ECO:0000259" key="9">
    <source>
        <dbReference type="Pfam" id="PF05183"/>
    </source>
</evidence>
<feature type="domain" description="RDRP core" evidence="9">
    <location>
        <begin position="287"/>
        <end position="375"/>
    </location>
</feature>
<evidence type="ECO:0000256" key="1">
    <source>
        <dbReference type="ARBA" id="ARBA00005762"/>
    </source>
</evidence>
<dbReference type="EMBL" id="OZ021744">
    <property type="protein sequence ID" value="CAK9311341.1"/>
    <property type="molecule type" value="Genomic_DNA"/>
</dbReference>
<dbReference type="InterPro" id="IPR058751">
    <property type="entry name" value="RDRP_helical"/>
</dbReference>
<keyword evidence="3 8" id="KW-0808">Transferase</keyword>
<feature type="domain" description="RDR1/2-like PH-like" evidence="10">
    <location>
        <begin position="17"/>
        <end position="92"/>
    </location>
</feature>
<dbReference type="InterPro" id="IPR057596">
    <property type="entry name" value="RDRP_core"/>
</dbReference>
<evidence type="ECO:0000256" key="4">
    <source>
        <dbReference type="ARBA" id="ARBA00022695"/>
    </source>
</evidence>
<evidence type="ECO:0000313" key="14">
    <source>
        <dbReference type="Proteomes" id="UP001642487"/>
    </source>
</evidence>
<evidence type="ECO:0000256" key="5">
    <source>
        <dbReference type="ARBA" id="ARBA00022884"/>
    </source>
</evidence>
<feature type="domain" description="RDRP C-terminal head" evidence="12">
    <location>
        <begin position="420"/>
        <end position="480"/>
    </location>
</feature>
<dbReference type="Pfam" id="PF24823">
    <property type="entry name" value="PH_RDR2"/>
    <property type="match status" value="1"/>
</dbReference>
<sequence length="503" mass="58268">MEDVKGHLGSLISKETMRLQGAPRIFKKTPSSSSSQFYSKEFTGFRWIRDVDFTPSSCIGQSFALCLELSPRHHLPSFFQTLVGYKETYGPFILQKGSSFSSISNLVPIITPPQAFDISYKILFKINALVQNGYLPGPTIDDKFFRLVDSSEIHSDYVKHALEKLFHLKECCYEPQKWLKHQYLSYYSSNQLPWKLNISLDDSMVCVHRVQITPSKVYFCGPEANLSNRVVRRFIDEIDNFFRVSFVDEELNKLYSVDSTSIKGTRNVGVDVPGRNDWYSEAIAFEYLANYMVNYSLGTIANAHTVFADKEPKKAMSAKCIKLAKLFFIAVDFSKTGVPANLPHNLCVHEYPDFMNKPNKPTYVSNGVLGKLFRGVKDVSSDVNTLEIFTREVATKCYDPDMEVDGFEKHLRDAFDYKTRNDLEQINCGMKSLRKEVRAWFNEKGSKSTYDNNKDEDEEYAKVSAWYHVMYHPDYWGRYNEGFICLKRWYEMIRRFDVYVLEF</sequence>
<dbReference type="Pfam" id="PF26252">
    <property type="entry name" value="RdRP_helical"/>
    <property type="match status" value="1"/>
</dbReference>
<dbReference type="Pfam" id="PF26253">
    <property type="entry name" value="RdRP_head"/>
    <property type="match status" value="1"/>
</dbReference>
<evidence type="ECO:0000256" key="8">
    <source>
        <dbReference type="RuleBase" id="RU363098"/>
    </source>
</evidence>